<dbReference type="EC" id="4.2.1.151" evidence="4"/>
<organism evidence="5 6">
    <name type="scientific">Salinivirga cyanobacteriivorans</name>
    <dbReference type="NCBI Taxonomy" id="1307839"/>
    <lineage>
        <taxon>Bacteria</taxon>
        <taxon>Pseudomonadati</taxon>
        <taxon>Bacteroidota</taxon>
        <taxon>Bacteroidia</taxon>
        <taxon>Bacteroidales</taxon>
        <taxon>Salinivirgaceae</taxon>
        <taxon>Salinivirga</taxon>
    </lineage>
</organism>
<dbReference type="Pfam" id="PF02621">
    <property type="entry name" value="VitK2_biosynth"/>
    <property type="match status" value="1"/>
</dbReference>
<sequence>MMKKLNISIVSYTNTLPFRIGIETSTKFQRNAHITYDNPATCAKKVLNDEADIGLIPVGVLSQMDDYHIIGNYCIGAKGRVDTVKLYGKVPVEEMTSIVLDYQSGTSVKLIKYLTENYWHIAPEFLKGSHGFELRDIEGTRGGVVIGDRTFDLDKQFPFKYDLSEVWWQHTGLPFVFAVWVSKTPLSRDLENLFNHALEQGIDRINQIADEFQHIVPAGIDLDIYLTNRIDYKLDSDKRKAMGLFLDYLKSVPV</sequence>
<dbReference type="Gene3D" id="3.40.190.10">
    <property type="entry name" value="Periplasmic binding protein-like II"/>
    <property type="match status" value="2"/>
</dbReference>
<keyword evidence="3 4" id="KW-0456">Lyase</keyword>
<dbReference type="PANTHER" id="PTHR37690:SF1">
    <property type="entry name" value="CHORISMATE DEHYDRATASE"/>
    <property type="match status" value="1"/>
</dbReference>
<dbReference type="HAMAP" id="MF_00995">
    <property type="entry name" value="MqnA"/>
    <property type="match status" value="1"/>
</dbReference>
<keyword evidence="2 4" id="KW-0474">Menaquinone biosynthesis</keyword>
<comment type="pathway">
    <text evidence="1 4">Quinol/quinone metabolism; menaquinone biosynthesis.</text>
</comment>
<dbReference type="PATRIC" id="fig|1307839.3.peg.3567"/>
<evidence type="ECO:0000313" key="6">
    <source>
        <dbReference type="Proteomes" id="UP000064893"/>
    </source>
</evidence>
<evidence type="ECO:0000313" key="5">
    <source>
        <dbReference type="EMBL" id="ALO17004.1"/>
    </source>
</evidence>
<dbReference type="AlphaFoldDB" id="A0A0S2I4T1"/>
<dbReference type="CDD" id="cd13634">
    <property type="entry name" value="PBP2_Sco4506"/>
    <property type="match status" value="1"/>
</dbReference>
<dbReference type="GO" id="GO:0016836">
    <property type="term" value="F:hydro-lyase activity"/>
    <property type="evidence" value="ECO:0007669"/>
    <property type="project" value="UniProtKB-UniRule"/>
</dbReference>
<protein>
    <recommendedName>
        <fullName evidence="4">Chorismate dehydratase</fullName>
        <ecNumber evidence="4">4.2.1.151</ecNumber>
    </recommendedName>
    <alternativeName>
        <fullName evidence="4">Menaquinone biosynthetic enzyme MqnA</fullName>
    </alternativeName>
</protein>
<dbReference type="PANTHER" id="PTHR37690">
    <property type="entry name" value="CHORISMATE DEHYDRATASE"/>
    <property type="match status" value="1"/>
</dbReference>
<dbReference type="STRING" id="1307839.L21SP5_03391"/>
<dbReference type="InterPro" id="IPR003773">
    <property type="entry name" value="Menaquinone_biosynth"/>
</dbReference>
<evidence type="ECO:0000256" key="3">
    <source>
        <dbReference type="ARBA" id="ARBA00023239"/>
    </source>
</evidence>
<dbReference type="GO" id="GO:0009234">
    <property type="term" value="P:menaquinone biosynthetic process"/>
    <property type="evidence" value="ECO:0007669"/>
    <property type="project" value="UniProtKB-UniRule"/>
</dbReference>
<evidence type="ECO:0000256" key="1">
    <source>
        <dbReference type="ARBA" id="ARBA00004863"/>
    </source>
</evidence>
<accession>A0A0S2I4T1</accession>
<dbReference type="EMBL" id="CP013118">
    <property type="protein sequence ID" value="ALO17004.1"/>
    <property type="molecule type" value="Genomic_DNA"/>
</dbReference>
<comment type="similarity">
    <text evidence="4">Belongs to the MqnA/MqnD family. MqnA subfamily.</text>
</comment>
<dbReference type="KEGG" id="blq:L21SP5_03391"/>
<dbReference type="SUPFAM" id="SSF53850">
    <property type="entry name" value="Periplasmic binding protein-like II"/>
    <property type="match status" value="1"/>
</dbReference>
<proteinExistence type="inferred from homology"/>
<comment type="function">
    <text evidence="4">Catalyzes the dehydration of chorismate into 3-[(1-carboxyvinyl)oxy]benzoate, a step in the biosynthesis of menaquinone (MK, vitamin K2).</text>
</comment>
<keyword evidence="6" id="KW-1185">Reference proteome</keyword>
<dbReference type="InterPro" id="IPR030868">
    <property type="entry name" value="MqnA"/>
</dbReference>
<dbReference type="Proteomes" id="UP000064893">
    <property type="component" value="Chromosome"/>
</dbReference>
<name>A0A0S2I4T1_9BACT</name>
<evidence type="ECO:0000256" key="4">
    <source>
        <dbReference type="HAMAP-Rule" id="MF_00995"/>
    </source>
</evidence>
<comment type="catalytic activity">
    <reaction evidence="4">
        <text>chorismate = 3-[(1-carboxyvinyl)-oxy]benzoate + H2O</text>
        <dbReference type="Rhea" id="RHEA:40051"/>
        <dbReference type="ChEBI" id="CHEBI:15377"/>
        <dbReference type="ChEBI" id="CHEBI:29748"/>
        <dbReference type="ChEBI" id="CHEBI:76981"/>
        <dbReference type="EC" id="4.2.1.151"/>
    </reaction>
</comment>
<evidence type="ECO:0000256" key="2">
    <source>
        <dbReference type="ARBA" id="ARBA00022428"/>
    </source>
</evidence>
<reference evidence="5 6" key="1">
    <citation type="submission" date="2015-11" db="EMBL/GenBank/DDBJ databases">
        <title>Description and complete genome sequence of a novel strain predominating in hypersaline microbial mats and representing a new family of the Bacteriodetes phylum.</title>
        <authorList>
            <person name="Spring S."/>
            <person name="Bunk B."/>
            <person name="Sproer C."/>
            <person name="Klenk H.-P."/>
        </authorList>
    </citation>
    <scope>NUCLEOTIDE SEQUENCE [LARGE SCALE GENOMIC DNA]</scope>
    <source>
        <strain evidence="5 6">L21-Spi-D4</strain>
    </source>
</reference>
<gene>
    <name evidence="4" type="primary">mqnA</name>
    <name evidence="5" type="ORF">L21SP5_03391</name>
</gene>
<dbReference type="UniPathway" id="UPA00079"/>